<dbReference type="InterPro" id="IPR012881">
    <property type="entry name" value="DUF1685"/>
</dbReference>
<accession>A0ABD1THX2</accession>
<organism evidence="2 3">
    <name type="scientific">Abeliophyllum distichum</name>
    <dbReference type="NCBI Taxonomy" id="126358"/>
    <lineage>
        <taxon>Eukaryota</taxon>
        <taxon>Viridiplantae</taxon>
        <taxon>Streptophyta</taxon>
        <taxon>Embryophyta</taxon>
        <taxon>Tracheophyta</taxon>
        <taxon>Spermatophyta</taxon>
        <taxon>Magnoliopsida</taxon>
        <taxon>eudicotyledons</taxon>
        <taxon>Gunneridae</taxon>
        <taxon>Pentapetalae</taxon>
        <taxon>asterids</taxon>
        <taxon>lamiids</taxon>
        <taxon>Lamiales</taxon>
        <taxon>Oleaceae</taxon>
        <taxon>Forsythieae</taxon>
        <taxon>Abeliophyllum</taxon>
    </lineage>
</organism>
<dbReference type="EMBL" id="JBFOLK010000005">
    <property type="protein sequence ID" value="KAL2512183.1"/>
    <property type="molecule type" value="Genomic_DNA"/>
</dbReference>
<evidence type="ECO:0000313" key="3">
    <source>
        <dbReference type="Proteomes" id="UP001604336"/>
    </source>
</evidence>
<name>A0ABD1THX2_9LAMI</name>
<dbReference type="Pfam" id="PF07939">
    <property type="entry name" value="DUF1685"/>
    <property type="match status" value="1"/>
</dbReference>
<dbReference type="PANTHER" id="PTHR31865">
    <property type="entry name" value="OSJNBA0071G03.3 PROTEIN"/>
    <property type="match status" value="1"/>
</dbReference>
<dbReference type="AlphaFoldDB" id="A0ABD1THX2"/>
<gene>
    <name evidence="2" type="ORF">Adt_17783</name>
</gene>
<feature type="region of interest" description="Disordered" evidence="1">
    <location>
        <begin position="1"/>
        <end position="28"/>
    </location>
</feature>
<evidence type="ECO:0000313" key="2">
    <source>
        <dbReference type="EMBL" id="KAL2512183.1"/>
    </source>
</evidence>
<proteinExistence type="predicted"/>
<keyword evidence="3" id="KW-1185">Reference proteome</keyword>
<sequence>MSEEVEKRPKAPPPLFKQKSWSPDSLREEAWTNRRRNYRLRRGKSLSVTDDDLEELRACFDLGFNFDSPDLDPNLSNTFPALGFYHAVNRQYCNGLSRSCSTLSFGSSDYDSPPSALSSRSSLFDPGDDPEVMKTKLKHWAQVVACSVRQCRQTNHDS</sequence>
<dbReference type="PANTHER" id="PTHR31865:SF1">
    <property type="entry name" value="INSERTASE, PUTATIVE (DUF1685)-RELATED"/>
    <property type="match status" value="1"/>
</dbReference>
<reference evidence="3" key="1">
    <citation type="submission" date="2024-07" db="EMBL/GenBank/DDBJ databases">
        <title>Two chromosome-level genome assemblies of Korean endemic species Abeliophyllum distichum and Forsythia ovata (Oleaceae).</title>
        <authorList>
            <person name="Jang H."/>
        </authorList>
    </citation>
    <scope>NUCLEOTIDE SEQUENCE [LARGE SCALE GENOMIC DNA]</scope>
</reference>
<protein>
    <submittedName>
        <fullName evidence="2">Uncharacterized protein</fullName>
    </submittedName>
</protein>
<evidence type="ECO:0000256" key="1">
    <source>
        <dbReference type="SAM" id="MobiDB-lite"/>
    </source>
</evidence>
<comment type="caution">
    <text evidence="2">The sequence shown here is derived from an EMBL/GenBank/DDBJ whole genome shotgun (WGS) entry which is preliminary data.</text>
</comment>
<dbReference type="Proteomes" id="UP001604336">
    <property type="component" value="Unassembled WGS sequence"/>
</dbReference>